<protein>
    <submittedName>
        <fullName evidence="1">Uncharacterized protein</fullName>
    </submittedName>
</protein>
<dbReference type="GeneID" id="26900830"/>
<dbReference type="Proteomes" id="UP000037923">
    <property type="component" value="Unassembled WGS sequence"/>
</dbReference>
<keyword evidence="2" id="KW-1185">Reference proteome</keyword>
<sequence>MSAVSPPGHLSEVLRFLSSTRRAQVQHNVQAYNAFHSSFYNFLSVSKDNGESFVAAATNTRSTTTIVVSTELPTAISLNVTCTEAKNAPYLKASPLARQSSSAVSGTPYVEVNANKKCKETLHPQHRSPPPPLSSDDAPLAIQRTATFCDLPSKKSPSTRSAADSVDELNASIGSIELPAEQQPDGEFLSPSIRQELISSSNVAFVSSEWSFRAERAAGKPKALSGFAKPPTLNAVGAKTGKGDTNEFSHSASCGASFSAPRRIFIVEPMPMEEAQGSAVTPVSGQCCSQVFQDEGSLPTFPGMRRVSLRRPVFEEDDDYS</sequence>
<dbReference type="OrthoDB" id="10635916at2759"/>
<evidence type="ECO:0000313" key="2">
    <source>
        <dbReference type="Proteomes" id="UP000037923"/>
    </source>
</evidence>
<dbReference type="VEuPathDB" id="TriTrypDB:LpyrH10_01_5330"/>
<gene>
    <name evidence="1" type="ORF">ABB37_00533</name>
</gene>
<dbReference type="EMBL" id="LGTL01000001">
    <property type="protein sequence ID" value="KPA86320.1"/>
    <property type="molecule type" value="Genomic_DNA"/>
</dbReference>
<accession>A0A0M9GAK1</accession>
<evidence type="ECO:0000313" key="1">
    <source>
        <dbReference type="EMBL" id="KPA86320.1"/>
    </source>
</evidence>
<organism evidence="1 2">
    <name type="scientific">Leptomonas pyrrhocoris</name>
    <name type="common">Firebug parasite</name>
    <dbReference type="NCBI Taxonomy" id="157538"/>
    <lineage>
        <taxon>Eukaryota</taxon>
        <taxon>Discoba</taxon>
        <taxon>Euglenozoa</taxon>
        <taxon>Kinetoplastea</taxon>
        <taxon>Metakinetoplastina</taxon>
        <taxon>Trypanosomatida</taxon>
        <taxon>Trypanosomatidae</taxon>
        <taxon>Leishmaniinae</taxon>
        <taxon>Leptomonas</taxon>
    </lineage>
</organism>
<name>A0A0M9GAK1_LEPPY</name>
<comment type="caution">
    <text evidence="1">The sequence shown here is derived from an EMBL/GenBank/DDBJ whole genome shotgun (WGS) entry which is preliminary data.</text>
</comment>
<dbReference type="RefSeq" id="XP_015664759.1">
    <property type="nucleotide sequence ID" value="XM_015796751.1"/>
</dbReference>
<dbReference type="AlphaFoldDB" id="A0A0M9GAK1"/>
<reference evidence="1 2" key="1">
    <citation type="submission" date="2015-07" db="EMBL/GenBank/DDBJ databases">
        <title>High-quality genome of monoxenous trypanosomatid Leptomonas pyrrhocoris.</title>
        <authorList>
            <person name="Flegontov P."/>
            <person name="Butenko A."/>
            <person name="Firsov S."/>
            <person name="Vlcek C."/>
            <person name="Logacheva M.D."/>
            <person name="Field M."/>
            <person name="Filatov D."/>
            <person name="Flegontova O."/>
            <person name="Gerasimov E."/>
            <person name="Jackson A.P."/>
            <person name="Kelly S."/>
            <person name="Opperdoes F."/>
            <person name="O'Reilly A."/>
            <person name="Votypka J."/>
            <person name="Yurchenko V."/>
            <person name="Lukes J."/>
        </authorList>
    </citation>
    <scope>NUCLEOTIDE SEQUENCE [LARGE SCALE GENOMIC DNA]</scope>
    <source>
        <strain evidence="1">H10</strain>
    </source>
</reference>
<dbReference type="OMA" id="CTEAKNA"/>
<proteinExistence type="predicted"/>